<keyword evidence="3" id="KW-1185">Reference proteome</keyword>
<reference evidence="3" key="1">
    <citation type="journal article" date="2019" name="Int. J. Syst. Evol. Microbiol.">
        <title>The Global Catalogue of Microorganisms (GCM) 10K type strain sequencing project: providing services to taxonomists for standard genome sequencing and annotation.</title>
        <authorList>
            <consortium name="The Broad Institute Genomics Platform"/>
            <consortium name="The Broad Institute Genome Sequencing Center for Infectious Disease"/>
            <person name="Wu L."/>
            <person name="Ma J."/>
        </authorList>
    </citation>
    <scope>NUCLEOTIDE SEQUENCE [LARGE SCALE GENOMIC DNA]</scope>
    <source>
        <strain evidence="3">JCM 17805</strain>
    </source>
</reference>
<evidence type="ECO:0000259" key="1">
    <source>
        <dbReference type="Pfam" id="PF12728"/>
    </source>
</evidence>
<organism evidence="2 3">
    <name type="scientific">Kistimonas scapharcae</name>
    <dbReference type="NCBI Taxonomy" id="1036133"/>
    <lineage>
        <taxon>Bacteria</taxon>
        <taxon>Pseudomonadati</taxon>
        <taxon>Pseudomonadota</taxon>
        <taxon>Gammaproteobacteria</taxon>
        <taxon>Oceanospirillales</taxon>
        <taxon>Endozoicomonadaceae</taxon>
        <taxon>Kistimonas</taxon>
    </lineage>
</organism>
<gene>
    <name evidence="2" type="ORF">GCM10023116_13350</name>
</gene>
<name>A0ABP8UZF9_9GAMM</name>
<evidence type="ECO:0000313" key="3">
    <source>
        <dbReference type="Proteomes" id="UP001500604"/>
    </source>
</evidence>
<feature type="domain" description="Helix-turn-helix" evidence="1">
    <location>
        <begin position="30"/>
        <end position="79"/>
    </location>
</feature>
<dbReference type="Proteomes" id="UP001500604">
    <property type="component" value="Unassembled WGS sequence"/>
</dbReference>
<accession>A0ABP8UZF9</accession>
<comment type="caution">
    <text evidence="2">The sequence shown here is derived from an EMBL/GenBank/DDBJ whole genome shotgun (WGS) entry which is preliminary data.</text>
</comment>
<dbReference type="InterPro" id="IPR041657">
    <property type="entry name" value="HTH_17"/>
</dbReference>
<dbReference type="Pfam" id="PF12728">
    <property type="entry name" value="HTH_17"/>
    <property type="match status" value="1"/>
</dbReference>
<dbReference type="Gene3D" id="1.10.238.160">
    <property type="match status" value="1"/>
</dbReference>
<protein>
    <recommendedName>
        <fullName evidence="1">Helix-turn-helix domain-containing protein</fullName>
    </recommendedName>
</protein>
<evidence type="ECO:0000313" key="2">
    <source>
        <dbReference type="EMBL" id="GAA4649061.1"/>
    </source>
</evidence>
<sequence length="109" mass="12337">MTDKATKDFFRDFFASVTKNALVDIRHDEFLTQDEVAKKLKISRETLRKAIKTGAFPESVTIANQSRWPSSLINAHIRETNEQLKLDDEIWDAARAAIKEAGKKTEASA</sequence>
<dbReference type="EMBL" id="BAABFL010000117">
    <property type="protein sequence ID" value="GAA4649061.1"/>
    <property type="molecule type" value="Genomic_DNA"/>
</dbReference>
<dbReference type="RefSeq" id="WP_345194821.1">
    <property type="nucleotide sequence ID" value="NZ_BAABFL010000117.1"/>
</dbReference>
<proteinExistence type="predicted"/>